<dbReference type="PROSITE" id="PS50853">
    <property type="entry name" value="FN3"/>
    <property type="match status" value="1"/>
</dbReference>
<evidence type="ECO:0000256" key="1">
    <source>
        <dbReference type="SAM" id="MobiDB-lite"/>
    </source>
</evidence>
<name>A0A9D2XHU2_NOTFU</name>
<dbReference type="Gene3D" id="2.60.40.10">
    <property type="entry name" value="Immunoglobulins"/>
    <property type="match status" value="3"/>
</dbReference>
<evidence type="ECO:0000313" key="4">
    <source>
        <dbReference type="EMBL" id="KAF7202531.1"/>
    </source>
</evidence>
<evidence type="ECO:0000313" key="5">
    <source>
        <dbReference type="Proteomes" id="UP000822369"/>
    </source>
</evidence>
<dbReference type="Pfam" id="PF00041">
    <property type="entry name" value="fn3"/>
    <property type="match status" value="1"/>
</dbReference>
<dbReference type="InterPro" id="IPR003961">
    <property type="entry name" value="FN3_dom"/>
</dbReference>
<feature type="compositionally biased region" description="Basic and acidic residues" evidence="1">
    <location>
        <begin position="616"/>
        <end position="633"/>
    </location>
</feature>
<evidence type="ECO:0000256" key="2">
    <source>
        <dbReference type="SAM" id="Phobius"/>
    </source>
</evidence>
<dbReference type="InterPro" id="IPR053073">
    <property type="entry name" value="IL11/IL27_subunit_beta"/>
</dbReference>
<dbReference type="AlphaFoldDB" id="A0A9D2XHU2"/>
<dbReference type="PANTHER" id="PTHR48483">
    <property type="entry name" value="INTERLEUKIN-27 SUBUNIT BETA"/>
    <property type="match status" value="1"/>
</dbReference>
<protein>
    <submittedName>
        <fullName evidence="4">Transcript variant X2</fullName>
    </submittedName>
</protein>
<dbReference type="SMART" id="SM00060">
    <property type="entry name" value="FN3"/>
    <property type="match status" value="3"/>
</dbReference>
<dbReference type="Proteomes" id="UP000822369">
    <property type="component" value="Chromosome 17"/>
</dbReference>
<keyword evidence="2" id="KW-0812">Transmembrane</keyword>
<sequence>MIIIFGTSPHLMETFRHWRSRYGYVLLFLLAAISKGSACGALSSPQCFRRNEVASIYICEWSFNTNESDVTFTLYFTDIFGIEKKIENIKKNHKNIIEEEEDLTVSDRVDIWVEAHVGNATCTSPNVSGLLIDSVKYDAPHNILASWLRNNLSLSWQAAERYPALAEVCFKKHGNLLESCEKRLINTTNEASKYNVVIVNLMKSSAYQVRIRHLATKYKVPLWSNWSPFITVPAALDCKLEVNHTSRLLNGTRQVTLTWKPIPHQATLRGVTYSVTDTHSSHGCPCKRKKSQTSRDSNHHTLHVSYSAVNITVVARNEAGKSPETVLHVPAASAADLKICDQTLLNEKLRRRTCLELYELQDADLNPESVIVLTARKQKKGEGIKSSMKNFTRYLYFEHRCHNGKPRTVKVCLFYLKEGAPNKEPQYDKTVPKTHSVSLSWKEISYEHHRGFLTHYSLCSMKISPQKEPKECFTISASMTEHHLENLTPGAKYNITLAGATRAGEGLLAAQIIETLQEKPVNVWLSFGLLVMFFIFSAGFTVIIKRIKMKIFPPVPRSVILDFIPHHPEKEQEMCNAKEEVHKLTLHQPVPEQTPVSDETSISSVLKGECNDTSDEDMKKERSDSAGSEDKGLSLDSADQTLCKPQMAELARLIYRNGLVVNVKSESS</sequence>
<dbReference type="EMBL" id="JAAVVJ010000017">
    <property type="protein sequence ID" value="KAF7202531.1"/>
    <property type="molecule type" value="Genomic_DNA"/>
</dbReference>
<dbReference type="SUPFAM" id="SSF49265">
    <property type="entry name" value="Fibronectin type III"/>
    <property type="match status" value="3"/>
</dbReference>
<dbReference type="InterPro" id="IPR036116">
    <property type="entry name" value="FN3_sf"/>
</dbReference>
<comment type="caution">
    <text evidence="4">The sequence shown here is derived from an EMBL/GenBank/DDBJ whole genome shotgun (WGS) entry which is preliminary data.</text>
</comment>
<feature type="compositionally biased region" description="Polar residues" evidence="1">
    <location>
        <begin position="594"/>
        <end position="604"/>
    </location>
</feature>
<feature type="region of interest" description="Disordered" evidence="1">
    <location>
        <begin position="588"/>
        <end position="640"/>
    </location>
</feature>
<accession>A0A9D2XHU2</accession>
<reference evidence="4" key="1">
    <citation type="submission" date="2020-03" db="EMBL/GenBank/DDBJ databases">
        <title>Intra-Species Differences in Population Size shape Life History and Genome Evolution.</title>
        <authorList>
            <person name="Willemsen D."/>
            <person name="Cui R."/>
            <person name="Valenzano D.R."/>
        </authorList>
    </citation>
    <scope>NUCLEOTIDE SEQUENCE</scope>
    <source>
        <strain evidence="4">GRZ</strain>
        <tissue evidence="4">Whole</tissue>
    </source>
</reference>
<feature type="domain" description="Fibronectin type-III" evidence="3">
    <location>
        <begin position="421"/>
        <end position="519"/>
    </location>
</feature>
<organism evidence="4 5">
    <name type="scientific">Nothobranchius furzeri</name>
    <name type="common">Turquoise killifish</name>
    <dbReference type="NCBI Taxonomy" id="105023"/>
    <lineage>
        <taxon>Eukaryota</taxon>
        <taxon>Metazoa</taxon>
        <taxon>Chordata</taxon>
        <taxon>Craniata</taxon>
        <taxon>Vertebrata</taxon>
        <taxon>Euteleostomi</taxon>
        <taxon>Actinopterygii</taxon>
        <taxon>Neopterygii</taxon>
        <taxon>Teleostei</taxon>
        <taxon>Neoteleostei</taxon>
        <taxon>Acanthomorphata</taxon>
        <taxon>Ovalentaria</taxon>
        <taxon>Atherinomorphae</taxon>
        <taxon>Cyprinodontiformes</taxon>
        <taxon>Nothobranchiidae</taxon>
        <taxon>Nothobranchius</taxon>
    </lineage>
</organism>
<dbReference type="PANTHER" id="PTHR48483:SF1">
    <property type="entry name" value="INTERLEUKIN-12 RECEPTOR SUBUNIT BETA-1-RELATED"/>
    <property type="match status" value="1"/>
</dbReference>
<dbReference type="InterPro" id="IPR013783">
    <property type="entry name" value="Ig-like_fold"/>
</dbReference>
<keyword evidence="2" id="KW-0472">Membrane</keyword>
<proteinExistence type="predicted"/>
<feature type="transmembrane region" description="Helical" evidence="2">
    <location>
        <begin position="523"/>
        <end position="544"/>
    </location>
</feature>
<evidence type="ECO:0000259" key="3">
    <source>
        <dbReference type="PROSITE" id="PS50853"/>
    </source>
</evidence>
<keyword evidence="2" id="KW-1133">Transmembrane helix</keyword>
<gene>
    <name evidence="4" type="ORF">G4P62_015869</name>
</gene>
<dbReference type="CDD" id="cd00063">
    <property type="entry name" value="FN3"/>
    <property type="match status" value="1"/>
</dbReference>